<evidence type="ECO:0000313" key="2">
    <source>
        <dbReference type="Proteomes" id="UP001392437"/>
    </source>
</evidence>
<sequence>MAHLDDPIMALEDQQNDLTFGIEIEFLMPVLEGSDEDASVQMPKLPSYPGWRFPAYQWDGMELTSEVLSSTDPDRVRKITEVCRTIRSHRVHLNGNTSVHIHVGRGDDGFTIKTVKKLITFLWFADNKLFEFHHPSRMNNPFCRKISEFSSLTDVNHENMIDTADLEGLRQMAQHVPETMETMEEGVYRNKYIQLKHMWGQVEVTEIAQSMLIKEIGTTVVQPRGSVGFRRFMPQGKTGGNTNTFEFRHMAGSLDPEHILHWAQVCIGIVEFARNTNASKFREQIAKFLHPPQGSRYGGVEILEDLGLVKEANFFRTKTDAYKKGDLKYFTGGDKDTFFVPPM</sequence>
<dbReference type="Proteomes" id="UP001392437">
    <property type="component" value="Unassembled WGS sequence"/>
</dbReference>
<evidence type="ECO:0000313" key="1">
    <source>
        <dbReference type="EMBL" id="KAK8120669.1"/>
    </source>
</evidence>
<dbReference type="PANTHER" id="PTHR36847:SF1">
    <property type="entry name" value="AMIDOLIGASE ENZYME"/>
    <property type="match status" value="1"/>
</dbReference>
<gene>
    <name evidence="1" type="ORF">PG999_004789</name>
</gene>
<dbReference type="InterPro" id="IPR022025">
    <property type="entry name" value="Amidoligase_2"/>
</dbReference>
<evidence type="ECO:0008006" key="3">
    <source>
        <dbReference type="Google" id="ProtNLM"/>
    </source>
</evidence>
<dbReference type="Pfam" id="PF12224">
    <property type="entry name" value="Amidoligase_2"/>
    <property type="match status" value="1"/>
</dbReference>
<organism evidence="1 2">
    <name type="scientific">Apiospora kogelbergensis</name>
    <dbReference type="NCBI Taxonomy" id="1337665"/>
    <lineage>
        <taxon>Eukaryota</taxon>
        <taxon>Fungi</taxon>
        <taxon>Dikarya</taxon>
        <taxon>Ascomycota</taxon>
        <taxon>Pezizomycotina</taxon>
        <taxon>Sordariomycetes</taxon>
        <taxon>Xylariomycetidae</taxon>
        <taxon>Amphisphaeriales</taxon>
        <taxon>Apiosporaceae</taxon>
        <taxon>Apiospora</taxon>
    </lineage>
</organism>
<name>A0AAW0R0E0_9PEZI</name>
<proteinExistence type="predicted"/>
<protein>
    <recommendedName>
        <fullName evidence="3">Amidoligase enzyme</fullName>
    </recommendedName>
</protein>
<accession>A0AAW0R0E0</accession>
<dbReference type="EMBL" id="JAQQWP010000004">
    <property type="protein sequence ID" value="KAK8120669.1"/>
    <property type="molecule type" value="Genomic_DNA"/>
</dbReference>
<reference evidence="1 2" key="1">
    <citation type="submission" date="2023-01" db="EMBL/GenBank/DDBJ databases">
        <title>Analysis of 21 Apiospora genomes using comparative genomics revels a genus with tremendous synthesis potential of carbohydrate active enzymes and secondary metabolites.</title>
        <authorList>
            <person name="Sorensen T."/>
        </authorList>
    </citation>
    <scope>NUCLEOTIDE SEQUENCE [LARGE SCALE GENOMIC DNA]</scope>
    <source>
        <strain evidence="1 2">CBS 117206</strain>
    </source>
</reference>
<keyword evidence="2" id="KW-1185">Reference proteome</keyword>
<dbReference type="PANTHER" id="PTHR36847">
    <property type="entry name" value="AMIDOLIGASE ENZYME"/>
    <property type="match status" value="1"/>
</dbReference>
<dbReference type="AlphaFoldDB" id="A0AAW0R0E0"/>
<comment type="caution">
    <text evidence="1">The sequence shown here is derived from an EMBL/GenBank/DDBJ whole genome shotgun (WGS) entry which is preliminary data.</text>
</comment>